<dbReference type="EMBL" id="BSFH01000030">
    <property type="protein sequence ID" value="GLK64749.1"/>
    <property type="molecule type" value="Genomic_DNA"/>
</dbReference>
<dbReference type="AlphaFoldDB" id="A0AAD3NZI5"/>
<name>A0AAD3NZI5_9RHOB</name>
<proteinExistence type="predicted"/>
<evidence type="ECO:0000313" key="2">
    <source>
        <dbReference type="EMBL" id="GLK64749.1"/>
    </source>
</evidence>
<organism evidence="2 3">
    <name type="scientific">Paracoccus kondratievae</name>
    <dbReference type="NCBI Taxonomy" id="135740"/>
    <lineage>
        <taxon>Bacteria</taxon>
        <taxon>Pseudomonadati</taxon>
        <taxon>Pseudomonadota</taxon>
        <taxon>Alphaproteobacteria</taxon>
        <taxon>Rhodobacterales</taxon>
        <taxon>Paracoccaceae</taxon>
        <taxon>Paracoccus</taxon>
    </lineage>
</organism>
<dbReference type="Gene3D" id="3.20.20.370">
    <property type="entry name" value="Glycoside hydrolase/deacetylase"/>
    <property type="match status" value="1"/>
</dbReference>
<evidence type="ECO:0000256" key="1">
    <source>
        <dbReference type="SAM" id="MobiDB-lite"/>
    </source>
</evidence>
<sequence length="140" mass="15007">MAWQPCRRRDLDAGNNGSDPEISFPVLPGSALEKATLARSGNVIRLFLADRGYLENGQLAPCSQPEAAIHDLAQVVARVMRIIRDGQVETVRGTVIPMPEQSILIHPDTSGAVGLARRLREGITTGGVTIAPLTRHIPGP</sequence>
<dbReference type="GO" id="GO:0005975">
    <property type="term" value="P:carbohydrate metabolic process"/>
    <property type="evidence" value="ECO:0007669"/>
    <property type="project" value="InterPro"/>
</dbReference>
<feature type="region of interest" description="Disordered" evidence="1">
    <location>
        <begin position="1"/>
        <end position="20"/>
    </location>
</feature>
<comment type="caution">
    <text evidence="2">The sequence shown here is derived from an EMBL/GenBank/DDBJ whole genome shotgun (WGS) entry which is preliminary data.</text>
</comment>
<accession>A0AAD3NZI5</accession>
<dbReference type="InterPro" id="IPR011330">
    <property type="entry name" value="Glyco_hydro/deAcase_b/a-brl"/>
</dbReference>
<evidence type="ECO:0008006" key="4">
    <source>
        <dbReference type="Google" id="ProtNLM"/>
    </source>
</evidence>
<dbReference type="InterPro" id="IPR005501">
    <property type="entry name" value="LamB/YcsF/PxpA-like"/>
</dbReference>
<dbReference type="Proteomes" id="UP001143349">
    <property type="component" value="Unassembled WGS sequence"/>
</dbReference>
<dbReference type="PANTHER" id="PTHR30292:SF0">
    <property type="entry name" value="5-OXOPROLINASE SUBUNIT A"/>
    <property type="match status" value="1"/>
</dbReference>
<protein>
    <recommendedName>
        <fullName evidence="4">LamB/YcsF family protein</fullName>
    </recommendedName>
</protein>
<reference evidence="2" key="1">
    <citation type="journal article" date="2014" name="Int. J. Syst. Evol. Microbiol.">
        <title>Complete genome sequence of Corynebacterium casei LMG S-19264T (=DSM 44701T), isolated from a smear-ripened cheese.</title>
        <authorList>
            <consortium name="US DOE Joint Genome Institute (JGI-PGF)"/>
            <person name="Walter F."/>
            <person name="Albersmeier A."/>
            <person name="Kalinowski J."/>
            <person name="Ruckert C."/>
        </authorList>
    </citation>
    <scope>NUCLEOTIDE SEQUENCE</scope>
    <source>
        <strain evidence="2">VKM B-2222</strain>
    </source>
</reference>
<dbReference type="PANTHER" id="PTHR30292">
    <property type="entry name" value="UNCHARACTERIZED PROTEIN YBGL-RELATED"/>
    <property type="match status" value="1"/>
</dbReference>
<keyword evidence="3" id="KW-1185">Reference proteome</keyword>
<dbReference type="SUPFAM" id="SSF88713">
    <property type="entry name" value="Glycoside hydrolase/deacetylase"/>
    <property type="match status" value="1"/>
</dbReference>
<evidence type="ECO:0000313" key="3">
    <source>
        <dbReference type="Proteomes" id="UP001143349"/>
    </source>
</evidence>
<dbReference type="RefSeq" id="WP_271179837.1">
    <property type="nucleotide sequence ID" value="NZ_BSFH01000030.1"/>
</dbReference>
<reference evidence="2" key="2">
    <citation type="submission" date="2023-01" db="EMBL/GenBank/DDBJ databases">
        <authorList>
            <person name="Sun Q."/>
            <person name="Evtushenko L."/>
        </authorList>
    </citation>
    <scope>NUCLEOTIDE SEQUENCE</scope>
    <source>
        <strain evidence="2">VKM B-2222</strain>
    </source>
</reference>
<gene>
    <name evidence="2" type="ORF">GCM10017635_22200</name>
</gene>
<dbReference type="Pfam" id="PF03746">
    <property type="entry name" value="LamB_YcsF"/>
    <property type="match status" value="1"/>
</dbReference>